<sequence length="54" mass="6373">MTNERLFYLLCGQFEKKVDIKDRLSARPIKIGIAEASDKHVSQDKQYHSKNFKF</sequence>
<dbReference type="Proteomes" id="UP000202749">
    <property type="component" value="Segment"/>
</dbReference>
<evidence type="ECO:0000313" key="1">
    <source>
        <dbReference type="EMBL" id="AKA61947.1"/>
    </source>
</evidence>
<dbReference type="RefSeq" id="YP_009195503.1">
    <property type="nucleotide sequence ID" value="NC_028762.1"/>
</dbReference>
<reference evidence="1 2" key="1">
    <citation type="submission" date="2015-03" db="EMBL/GenBank/DDBJ databases">
        <authorList>
            <person name="Melo L.D.R."/>
            <person name="Veiga P."/>
            <person name="Cerca N."/>
            <person name="Kropinski A.M."/>
            <person name="Azeredo J."/>
            <person name="Almeida C."/>
            <person name="Sillankorva S."/>
        </authorList>
    </citation>
    <scope>NUCLEOTIDE SEQUENCE [LARGE SCALE GENOMIC DNA]</scope>
</reference>
<dbReference type="KEGG" id="vg:26622884"/>
<proteinExistence type="predicted"/>
<dbReference type="EMBL" id="KP890823">
    <property type="protein sequence ID" value="AKA61947.1"/>
    <property type="molecule type" value="Genomic_DNA"/>
</dbReference>
<evidence type="ECO:0000313" key="2">
    <source>
        <dbReference type="Proteomes" id="UP000202749"/>
    </source>
</evidence>
<protein>
    <submittedName>
        <fullName evidence="1">Uncharacterized protein</fullName>
    </submittedName>
</protein>
<accession>A0A0G2SSN9</accession>
<organism evidence="1 2">
    <name type="scientific">Proteus phage vB_PmiM_Pm5461</name>
    <dbReference type="NCBI Taxonomy" id="1636250"/>
    <lineage>
        <taxon>Viruses</taxon>
        <taxon>Duplodnaviria</taxon>
        <taxon>Heunggongvirae</taxon>
        <taxon>Uroviricota</taxon>
        <taxon>Caudoviricetes</taxon>
        <taxon>Pantevenvirales</taxon>
        <taxon>Straboviridae</taxon>
        <taxon>Bragavirus</taxon>
        <taxon>Bragavirus pm5461</taxon>
    </lineage>
</organism>
<dbReference type="OrthoDB" id="40117at10239"/>
<keyword evidence="2" id="KW-1185">Reference proteome</keyword>
<dbReference type="GeneID" id="26622884"/>
<gene>
    <name evidence="1" type="ORF">Pm5461_084</name>
</gene>
<name>A0A0G2SSN9_9CAUD</name>